<protein>
    <submittedName>
        <fullName evidence="1">Uncharacterized protein</fullName>
    </submittedName>
</protein>
<comment type="caution">
    <text evidence="1">The sequence shown here is derived from an EMBL/GenBank/DDBJ whole genome shotgun (WGS) entry which is preliminary data.</text>
</comment>
<proteinExistence type="predicted"/>
<sequence>MRKLVTIKFGSHLYGTTTPSSDLDYKSVFVPAAGAGPFPTTVACFEKRSGLISRLKFEYSFLVCSSPSVVGQFEN</sequence>
<organism evidence="1">
    <name type="scientific">Bradyrhizobium septentrionale</name>
    <dbReference type="NCBI Taxonomy" id="1404411"/>
    <lineage>
        <taxon>Bacteria</taxon>
        <taxon>Pseudomonadati</taxon>
        <taxon>Pseudomonadota</taxon>
        <taxon>Alphaproteobacteria</taxon>
        <taxon>Hyphomicrobiales</taxon>
        <taxon>Nitrobacteraceae</taxon>
        <taxon>Bradyrhizobium</taxon>
    </lineage>
</organism>
<reference evidence="1" key="1">
    <citation type="submission" date="2020-06" db="EMBL/GenBank/DDBJ databases">
        <title>Whole Genome Sequence of Bradyrhizobium sp. Strain 1S1.</title>
        <authorList>
            <person name="Bromfield E.S.P."/>
            <person name="Cloutier S."/>
        </authorList>
    </citation>
    <scope>NUCLEOTIDE SEQUENCE [LARGE SCALE GENOMIC DNA]</scope>
    <source>
        <strain evidence="1">1S1</strain>
    </source>
</reference>
<gene>
    <name evidence="1" type="ORF">HAP48_025825</name>
</gene>
<evidence type="ECO:0000313" key="1">
    <source>
        <dbReference type="EMBL" id="NVI46317.1"/>
    </source>
</evidence>
<accession>A0A974A354</accession>
<dbReference type="EMBL" id="JAAOLE020000001">
    <property type="protein sequence ID" value="NVI46317.1"/>
    <property type="molecule type" value="Genomic_DNA"/>
</dbReference>
<name>A0A974A354_9BRAD</name>
<dbReference type="AlphaFoldDB" id="A0A974A354"/>
<dbReference type="RefSeq" id="WP_166205645.1">
    <property type="nucleotide sequence ID" value="NZ_CP088285.1"/>
</dbReference>